<protein>
    <submittedName>
        <fullName evidence="5">AAA domain-containing protein</fullName>
    </submittedName>
</protein>
<name>A0AA90UH97_9BACT</name>
<dbReference type="GO" id="GO:0016887">
    <property type="term" value="F:ATP hydrolysis activity"/>
    <property type="evidence" value="ECO:0007669"/>
    <property type="project" value="InterPro"/>
</dbReference>
<dbReference type="Pfam" id="PF07726">
    <property type="entry name" value="AAA_3"/>
    <property type="match status" value="1"/>
</dbReference>
<evidence type="ECO:0000313" key="6">
    <source>
        <dbReference type="Proteomes" id="UP000442105"/>
    </source>
</evidence>
<dbReference type="RefSeq" id="WP_153129117.1">
    <property type="nucleotide sequence ID" value="NZ_VZCW01000316.1"/>
</dbReference>
<dbReference type="GO" id="GO:0005524">
    <property type="term" value="F:ATP binding"/>
    <property type="evidence" value="ECO:0007669"/>
    <property type="project" value="UniProtKB-KW"/>
</dbReference>
<evidence type="ECO:0000256" key="2">
    <source>
        <dbReference type="ARBA" id="ARBA00022840"/>
    </source>
</evidence>
<accession>A0AA90UH97</accession>
<keyword evidence="1" id="KW-0547">Nucleotide-binding</keyword>
<gene>
    <name evidence="5" type="ORF">F7D95_12430</name>
</gene>
<dbReference type="SUPFAM" id="SSF52540">
    <property type="entry name" value="P-loop containing nucleoside triphosphate hydrolases"/>
    <property type="match status" value="1"/>
</dbReference>
<comment type="caution">
    <text evidence="5">The sequence shown here is derived from an EMBL/GenBank/DDBJ whole genome shotgun (WGS) entry which is preliminary data.</text>
</comment>
<keyword evidence="2" id="KW-0067">ATP-binding</keyword>
<dbReference type="FunFam" id="3.40.50.300:FF:000640">
    <property type="entry name" value="MoxR family ATPase"/>
    <property type="match status" value="1"/>
</dbReference>
<reference evidence="6" key="1">
    <citation type="submission" date="2019-09" db="EMBL/GenBank/DDBJ databases">
        <title>Distinct polysaccharide growth profiles of human intestinal Prevotella copri isolates.</title>
        <authorList>
            <person name="Fehlner-Peach H."/>
            <person name="Magnabosco C."/>
            <person name="Raghavan V."/>
            <person name="Scher J.U."/>
            <person name="Tett A."/>
            <person name="Cox L.M."/>
            <person name="Gottsegen C."/>
            <person name="Watters A."/>
            <person name="Wiltshire- Gordon J.D."/>
            <person name="Segata N."/>
            <person name="Bonneau R."/>
            <person name="Littman D.R."/>
        </authorList>
    </citation>
    <scope>NUCLEOTIDE SEQUENCE [LARGE SCALE GENOMIC DNA]</scope>
    <source>
        <strain evidence="6">iAQ1179</strain>
    </source>
</reference>
<sequence>MAEAIDIRELNIRIEQQSQFVTNLVMGMNKVIVGQKHLVDCLLIGLLSDGHILLEGVPGLAKTLAIKTLSQLISADYSRIQFTPDLLPADVIGTQIYSQKDEAFHVKRGPVFANFVLADEINRAPAKVQSALLEAMQEHQVTIGEQTFHLPNPFLVMATQNPVEQEGTYQLPEAQVDRFLLKVIIDYPTIEEEKLIIRENIQGGLPTVTPVTTAEEILKARSIVNEVYIDEKIEQYIADIVFATRYPDRYGLGELKDMITFGGSPRASISLATAAR</sequence>
<organism evidence="5 6">
    <name type="scientific">Segatella copri</name>
    <dbReference type="NCBI Taxonomy" id="165179"/>
    <lineage>
        <taxon>Bacteria</taxon>
        <taxon>Pseudomonadati</taxon>
        <taxon>Bacteroidota</taxon>
        <taxon>Bacteroidia</taxon>
        <taxon>Bacteroidales</taxon>
        <taxon>Prevotellaceae</taxon>
        <taxon>Segatella</taxon>
    </lineage>
</organism>
<dbReference type="Gene3D" id="3.40.50.300">
    <property type="entry name" value="P-loop containing nucleotide triphosphate hydrolases"/>
    <property type="match status" value="1"/>
</dbReference>
<dbReference type="InterPro" id="IPR050764">
    <property type="entry name" value="CbbQ/NirQ/NorQ/GpvN"/>
</dbReference>
<dbReference type="EMBL" id="VZCW01000316">
    <property type="protein sequence ID" value="MQN13586.1"/>
    <property type="molecule type" value="Genomic_DNA"/>
</dbReference>
<feature type="domain" description="ATPase AAA-3" evidence="4">
    <location>
        <begin position="51"/>
        <end position="181"/>
    </location>
</feature>
<evidence type="ECO:0000256" key="3">
    <source>
        <dbReference type="ARBA" id="ARBA00061607"/>
    </source>
</evidence>
<comment type="similarity">
    <text evidence="3">Belongs to the MoxR family.</text>
</comment>
<dbReference type="InterPro" id="IPR011703">
    <property type="entry name" value="ATPase_AAA-3"/>
</dbReference>
<dbReference type="PANTHER" id="PTHR42759">
    <property type="entry name" value="MOXR FAMILY PROTEIN"/>
    <property type="match status" value="1"/>
</dbReference>
<dbReference type="Gene3D" id="1.10.8.80">
    <property type="entry name" value="Magnesium chelatase subunit I, C-Terminal domain"/>
    <property type="match status" value="1"/>
</dbReference>
<dbReference type="Proteomes" id="UP000442105">
    <property type="component" value="Unassembled WGS sequence"/>
</dbReference>
<proteinExistence type="inferred from homology"/>
<dbReference type="PANTHER" id="PTHR42759:SF1">
    <property type="entry name" value="MAGNESIUM-CHELATASE SUBUNIT CHLD"/>
    <property type="match status" value="1"/>
</dbReference>
<dbReference type="AlphaFoldDB" id="A0AA90UH97"/>
<evidence type="ECO:0000256" key="1">
    <source>
        <dbReference type="ARBA" id="ARBA00022741"/>
    </source>
</evidence>
<evidence type="ECO:0000313" key="5">
    <source>
        <dbReference type="EMBL" id="MQN13586.1"/>
    </source>
</evidence>
<dbReference type="InterPro" id="IPR027417">
    <property type="entry name" value="P-loop_NTPase"/>
</dbReference>
<feature type="non-terminal residue" evidence="5">
    <location>
        <position position="276"/>
    </location>
</feature>
<evidence type="ECO:0000259" key="4">
    <source>
        <dbReference type="Pfam" id="PF07726"/>
    </source>
</evidence>
<dbReference type="PIRSF" id="PIRSF002849">
    <property type="entry name" value="AAA_ATPase_chaperone_MoxR_prd"/>
    <property type="match status" value="1"/>
</dbReference>